<comment type="caution">
    <text evidence="3">The sequence shown here is derived from an EMBL/GenBank/DDBJ whole genome shotgun (WGS) entry which is preliminary data.</text>
</comment>
<dbReference type="EMBL" id="BEGY01000094">
    <property type="protein sequence ID" value="GAX83239.1"/>
    <property type="molecule type" value="Genomic_DNA"/>
</dbReference>
<dbReference type="PROSITE" id="PS50020">
    <property type="entry name" value="WW_DOMAIN_2"/>
    <property type="match status" value="1"/>
</dbReference>
<protein>
    <recommendedName>
        <fullName evidence="2">WW domain-containing protein</fullName>
    </recommendedName>
</protein>
<sequence>MHNPRKSALNGGTGMTLEWSSNESLYFVCGEQGHHLFSDHRCCSHAKEISSSLLASKLYALSRSGKWVYGRRQVCMDLKLASMNKNEKLDVIVNIYSPKKSVKKLKLPLSPRKPTPIELYIDSLLQNNSVVHSCLRSNEDEQGHDGVANGGAEHDSILDVRESGGEYMDVCVNEVGVLEEHEGDSNEEETAIQQTMPDAEVPALGVDTSLQETQDSTTEYVSGSKSSSDQLLDVPDSTQQKQHLEDDAMPGNQHTSPEVTSGHQRNQEDVEQVAASSVNIVAEADATATSVPQILDEREEDEALNDEPLSDVPLDDSEANLIKQGNLKADEDSTENVLAVPDVFPVNASAVALDAEGEGSISVAEAVTTPSPPDTLLPSHMDIHVPHALPSALSSSPPTEGSLAPPTEVALHWPPLPDVPPSSGRSRPSSRKGVLSSRGSVSSRPALSRPVSSPLSAPQQKPGDFDTLVLTQGLEDKEERLGSVSLPPVLFEEKPNIEESFKQHAQYTLYQTQIATLVSQAIAKADGLLSGGLQDLDPILIPNLPDLESRPPSREAVLAYAEYLGMTLEEDMDLLHIAEMALQAPLPPEYTVHLDPHGVEYFFNITTRISSYEHPSDMMHMEMYRIVKARKEALIRSINTA</sequence>
<evidence type="ECO:0000256" key="1">
    <source>
        <dbReference type="SAM" id="MobiDB-lite"/>
    </source>
</evidence>
<feature type="compositionally biased region" description="Polar residues" evidence="1">
    <location>
        <begin position="212"/>
        <end position="241"/>
    </location>
</feature>
<accession>A0A250XJY7</accession>
<proteinExistence type="predicted"/>
<reference evidence="3 4" key="1">
    <citation type="submission" date="2017-08" db="EMBL/GenBank/DDBJ databases">
        <title>Acidophilic green algal genome provides insights into adaptation to an acidic environment.</title>
        <authorList>
            <person name="Hirooka S."/>
            <person name="Hirose Y."/>
            <person name="Kanesaki Y."/>
            <person name="Higuchi S."/>
            <person name="Fujiwara T."/>
            <person name="Onuma R."/>
            <person name="Era A."/>
            <person name="Ohbayashi R."/>
            <person name="Uzuka A."/>
            <person name="Nozaki H."/>
            <person name="Yoshikawa H."/>
            <person name="Miyagishima S.Y."/>
        </authorList>
    </citation>
    <scope>NUCLEOTIDE SEQUENCE [LARGE SCALE GENOMIC DNA]</scope>
    <source>
        <strain evidence="3 4">NIES-2499</strain>
    </source>
</reference>
<dbReference type="CDD" id="cd00201">
    <property type="entry name" value="WW"/>
    <property type="match status" value="1"/>
</dbReference>
<feature type="region of interest" description="Disordered" evidence="1">
    <location>
        <begin position="212"/>
        <end position="273"/>
    </location>
</feature>
<feature type="region of interest" description="Disordered" evidence="1">
    <location>
        <begin position="388"/>
        <end position="465"/>
    </location>
</feature>
<dbReference type="InterPro" id="IPR053233">
    <property type="entry name" value="ABRA-related"/>
</dbReference>
<dbReference type="AlphaFoldDB" id="A0A250XJY7"/>
<feature type="compositionally biased region" description="Polar residues" evidence="1">
    <location>
        <begin position="252"/>
        <end position="264"/>
    </location>
</feature>
<evidence type="ECO:0000313" key="4">
    <source>
        <dbReference type="Proteomes" id="UP000232323"/>
    </source>
</evidence>
<dbReference type="SMART" id="SM00456">
    <property type="entry name" value="WW"/>
    <property type="match status" value="1"/>
</dbReference>
<dbReference type="STRING" id="1157962.A0A250XJY7"/>
<feature type="compositionally biased region" description="Polar residues" evidence="1">
    <location>
        <begin position="450"/>
        <end position="459"/>
    </location>
</feature>
<evidence type="ECO:0000313" key="3">
    <source>
        <dbReference type="EMBL" id="GAX83239.1"/>
    </source>
</evidence>
<dbReference type="OrthoDB" id="6344460at2759"/>
<feature type="compositionally biased region" description="Low complexity" evidence="1">
    <location>
        <begin position="421"/>
        <end position="448"/>
    </location>
</feature>
<feature type="domain" description="WW" evidence="2">
    <location>
        <begin position="584"/>
        <end position="617"/>
    </location>
</feature>
<gene>
    <name evidence="3" type="ORF">CEUSTIGMA_g10665.t1</name>
</gene>
<dbReference type="PANTHER" id="PTHR21715:SF0">
    <property type="entry name" value="RH04127P"/>
    <property type="match status" value="1"/>
</dbReference>
<organism evidence="3 4">
    <name type="scientific">Chlamydomonas eustigma</name>
    <dbReference type="NCBI Taxonomy" id="1157962"/>
    <lineage>
        <taxon>Eukaryota</taxon>
        <taxon>Viridiplantae</taxon>
        <taxon>Chlorophyta</taxon>
        <taxon>core chlorophytes</taxon>
        <taxon>Chlorophyceae</taxon>
        <taxon>CS clade</taxon>
        <taxon>Chlamydomonadales</taxon>
        <taxon>Chlamydomonadaceae</taxon>
        <taxon>Chlamydomonas</taxon>
    </lineage>
</organism>
<dbReference type="SUPFAM" id="SSF51045">
    <property type="entry name" value="WW domain"/>
    <property type="match status" value="1"/>
</dbReference>
<dbReference type="InterPro" id="IPR001202">
    <property type="entry name" value="WW_dom"/>
</dbReference>
<feature type="compositionally biased region" description="Low complexity" evidence="1">
    <location>
        <begin position="388"/>
        <end position="398"/>
    </location>
</feature>
<keyword evidence="4" id="KW-1185">Reference proteome</keyword>
<dbReference type="Proteomes" id="UP000232323">
    <property type="component" value="Unassembled WGS sequence"/>
</dbReference>
<dbReference type="PANTHER" id="PTHR21715">
    <property type="entry name" value="RH04127P"/>
    <property type="match status" value="1"/>
</dbReference>
<evidence type="ECO:0000259" key="2">
    <source>
        <dbReference type="PROSITE" id="PS50020"/>
    </source>
</evidence>
<name>A0A250XJY7_9CHLO</name>
<dbReference type="Gene3D" id="2.20.70.10">
    <property type="match status" value="1"/>
</dbReference>
<dbReference type="InterPro" id="IPR036020">
    <property type="entry name" value="WW_dom_sf"/>
</dbReference>